<dbReference type="Pfam" id="PF00884">
    <property type="entry name" value="Sulfatase"/>
    <property type="match status" value="1"/>
</dbReference>
<dbReference type="PANTHER" id="PTHR42693:SF43">
    <property type="entry name" value="BLL2667 PROTEIN"/>
    <property type="match status" value="1"/>
</dbReference>
<dbReference type="OrthoDB" id="103349at2759"/>
<evidence type="ECO:0000256" key="4">
    <source>
        <dbReference type="ARBA" id="ARBA00022837"/>
    </source>
</evidence>
<keyword evidence="3" id="KW-0378">Hydrolase</keyword>
<feature type="domain" description="Sulfatase N-terminal" evidence="6">
    <location>
        <begin position="32"/>
        <end position="453"/>
    </location>
</feature>
<name>A0A1Q9DDU9_SYMMI</name>
<evidence type="ECO:0000313" key="8">
    <source>
        <dbReference type="Proteomes" id="UP000186817"/>
    </source>
</evidence>
<dbReference type="InterPro" id="IPR017850">
    <property type="entry name" value="Alkaline_phosphatase_core_sf"/>
</dbReference>
<evidence type="ECO:0000256" key="5">
    <source>
        <dbReference type="SAM" id="MobiDB-lite"/>
    </source>
</evidence>
<proteinExistence type="inferred from homology"/>
<dbReference type="PANTHER" id="PTHR42693">
    <property type="entry name" value="ARYLSULFATASE FAMILY MEMBER"/>
    <property type="match status" value="1"/>
</dbReference>
<evidence type="ECO:0000313" key="7">
    <source>
        <dbReference type="EMBL" id="OLP93396.1"/>
    </source>
</evidence>
<keyword evidence="4" id="KW-0106">Calcium</keyword>
<dbReference type="GO" id="GO:0016787">
    <property type="term" value="F:hydrolase activity"/>
    <property type="evidence" value="ECO:0007669"/>
    <property type="project" value="UniProtKB-KW"/>
</dbReference>
<dbReference type="EMBL" id="LSRX01000583">
    <property type="protein sequence ID" value="OLP93396.1"/>
    <property type="molecule type" value="Genomic_DNA"/>
</dbReference>
<keyword evidence="8" id="KW-1185">Reference proteome</keyword>
<feature type="region of interest" description="Disordered" evidence="5">
    <location>
        <begin position="846"/>
        <end position="947"/>
    </location>
</feature>
<evidence type="ECO:0000256" key="2">
    <source>
        <dbReference type="ARBA" id="ARBA00022723"/>
    </source>
</evidence>
<comment type="caution">
    <text evidence="7">The sequence shown here is derived from an EMBL/GenBank/DDBJ whole genome shotgun (WGS) entry which is preliminary data.</text>
</comment>
<dbReference type="Gene3D" id="3.30.1120.10">
    <property type="match status" value="1"/>
</dbReference>
<accession>A0A1Q9DDU9</accession>
<dbReference type="Gene3D" id="3.40.720.10">
    <property type="entry name" value="Alkaline Phosphatase, subunit A"/>
    <property type="match status" value="1"/>
</dbReference>
<evidence type="ECO:0000256" key="3">
    <source>
        <dbReference type="ARBA" id="ARBA00022801"/>
    </source>
</evidence>
<feature type="compositionally biased region" description="Acidic residues" evidence="5">
    <location>
        <begin position="913"/>
        <end position="923"/>
    </location>
</feature>
<protein>
    <submittedName>
        <fullName evidence="7">Putative sulfatase PB10D8.02c</fullName>
    </submittedName>
</protein>
<dbReference type="Proteomes" id="UP000186817">
    <property type="component" value="Unassembled WGS sequence"/>
</dbReference>
<dbReference type="GO" id="GO:0046872">
    <property type="term" value="F:metal ion binding"/>
    <property type="evidence" value="ECO:0007669"/>
    <property type="project" value="UniProtKB-KW"/>
</dbReference>
<dbReference type="AlphaFoldDB" id="A0A1Q9DDU9"/>
<feature type="region of interest" description="Disordered" evidence="5">
    <location>
        <begin position="212"/>
        <end position="234"/>
    </location>
</feature>
<dbReference type="SUPFAM" id="SSF53649">
    <property type="entry name" value="Alkaline phosphatase-like"/>
    <property type="match status" value="1"/>
</dbReference>
<reference evidence="7 8" key="1">
    <citation type="submission" date="2016-02" db="EMBL/GenBank/DDBJ databases">
        <title>Genome analysis of coral dinoflagellate symbionts highlights evolutionary adaptations to a symbiotic lifestyle.</title>
        <authorList>
            <person name="Aranda M."/>
            <person name="Li Y."/>
            <person name="Liew Y.J."/>
            <person name="Baumgarten S."/>
            <person name="Simakov O."/>
            <person name="Wilson M."/>
            <person name="Piel J."/>
            <person name="Ashoor H."/>
            <person name="Bougouffa S."/>
            <person name="Bajic V.B."/>
            <person name="Ryu T."/>
            <person name="Ravasi T."/>
            <person name="Bayer T."/>
            <person name="Micklem G."/>
            <person name="Kim H."/>
            <person name="Bhak J."/>
            <person name="Lajeunesse T.C."/>
            <person name="Voolstra C.R."/>
        </authorList>
    </citation>
    <scope>NUCLEOTIDE SEQUENCE [LARGE SCALE GENOMIC DNA]</scope>
    <source>
        <strain evidence="7 8">CCMP2467</strain>
    </source>
</reference>
<feature type="compositionally biased region" description="Basic and acidic residues" evidence="5">
    <location>
        <begin position="216"/>
        <end position="234"/>
    </location>
</feature>
<keyword evidence="2" id="KW-0479">Metal-binding</keyword>
<feature type="compositionally biased region" description="Acidic residues" evidence="5">
    <location>
        <begin position="873"/>
        <end position="905"/>
    </location>
</feature>
<gene>
    <name evidence="7" type="ORF">AK812_SmicGene24719</name>
</gene>
<dbReference type="InterPro" id="IPR024607">
    <property type="entry name" value="Sulfatase_CS"/>
</dbReference>
<dbReference type="InterPro" id="IPR050738">
    <property type="entry name" value="Sulfatase"/>
</dbReference>
<organism evidence="7 8">
    <name type="scientific">Symbiodinium microadriaticum</name>
    <name type="common">Dinoflagellate</name>
    <name type="synonym">Zooxanthella microadriatica</name>
    <dbReference type="NCBI Taxonomy" id="2951"/>
    <lineage>
        <taxon>Eukaryota</taxon>
        <taxon>Sar</taxon>
        <taxon>Alveolata</taxon>
        <taxon>Dinophyceae</taxon>
        <taxon>Suessiales</taxon>
        <taxon>Symbiodiniaceae</taxon>
        <taxon>Symbiodinium</taxon>
    </lineage>
</organism>
<dbReference type="InterPro" id="IPR000917">
    <property type="entry name" value="Sulfatase_N"/>
</dbReference>
<evidence type="ECO:0000256" key="1">
    <source>
        <dbReference type="ARBA" id="ARBA00008779"/>
    </source>
</evidence>
<dbReference type="CDD" id="cd16025">
    <property type="entry name" value="PAS_like"/>
    <property type="match status" value="1"/>
</dbReference>
<evidence type="ECO:0000259" key="6">
    <source>
        <dbReference type="Pfam" id="PF00884"/>
    </source>
</evidence>
<feature type="compositionally biased region" description="Acidic residues" evidence="5">
    <location>
        <begin position="931"/>
        <end position="942"/>
    </location>
</feature>
<dbReference type="PROSITE" id="PS00523">
    <property type="entry name" value="SULFATASE_1"/>
    <property type="match status" value="1"/>
</dbReference>
<sequence>MNMWHKAVVGPTLADSKNSWPKKREVLKKGAPNIVVIMNDDVGFGAPDTFGGPIHTPTLSKIASRGVSYNRFHTTAICSPTRASVLTGRNSHNIGAGQITEAAAGFPGYTGTIPKSAATVAKVLSGYGYDTAAFGKWHNTPVNNLFKTGPFDQYPTGLGFSYFYGFIAGETSQYEPRLFENTNPIEPPYTAEQGYHLTEDLADQATKFIRNNRALTPDRPRQEGTETGKGDGTVDRAGEWADKYKGKFDMGWEKLRNITYQKQKAMGWIPDSTELTAIDPTMQKWEDIPESEKDFQLRLVEVYAGYLEHTDTQDGKVIEELERQGLFNNTLVIYILGDNGASAEGLHGTIDELIAENGLPSTAELQIEVLNRDFGGLGQAQGMCMVAEEGFTEFAELSWTSETSTKLVAAHFGGTRTPLAMSWPDVIKHDPTPRSQFHHVCDIVPTIYEAVGIQEPEHVEGTAQMPLDGVSMMYTWNNASAVGRKSTQYFEVMGSRGVYKDGWFASVFGPRIPWHQNATRLKEWNPDTDVWELYDLTKDYSQAHDLAKEMPDKVEKMKGIFLVEATKNKVLPVGAGLWTVAYHPEDGPRSPLTEWYLYEGMTRIAESNAPLFRTGMNSIASVDVEVPKNASGVLYCVGGTSGGFSVYMDQGYLYAEYMSTLLYRYIAKSSAPLTAGNAKIEIKLQFETQPVIAPANLTMTRGGRERDINRQHGLHGFSGQHTKKSGDLCVSGLRREWGGCRVLKGHNVDIDVALGVRHGRFVADLLAGVEASVSLECWGTGCRRFVGEGSPSPRASSRSCFALSPFWHIPVGVSAGSKRPAGNKKDVVGIATATGFPAGIKDKVSAAANQHSHLQRPKASEKTNNIGGMKEQEEGEDEDKQEQDQEEGEQEDQQEEDQEEGEDQYDYTMGQEGDQEEGEDEDEGHPGQEGNQEEGVENEETHDENILRLEGVKYFKIRRRKEQAHAQRLRAKHGKDECEPKSVNGSVMASMIVEKSIRVAFDASETFDVGMDLGSPVSLHYQDRSPFKFSGKINQLHVKYINRTSSAMAVVI</sequence>
<comment type="similarity">
    <text evidence="1">Belongs to the sulfatase family.</text>
</comment>